<sequence>MAKTLSFTDTSPQTVKIGDTTTSFTLVCGNDNVATDLTNATSITVKLGNASGYLKSATVDPAKLTDPTTGQIVLALTAGLMTSLTAGDYQLEVWVVDSTGTSIYPSESTLQFQVNSSLE</sequence>
<dbReference type="AlphaFoldDB" id="G0M199"/>
<proteinExistence type="predicted"/>
<evidence type="ECO:0000313" key="1">
    <source>
        <dbReference type="EMBL" id="CCC15891.1"/>
    </source>
</evidence>
<name>G0M199_LACPE</name>
<evidence type="ECO:0008006" key="2">
    <source>
        <dbReference type="Google" id="ProtNLM"/>
    </source>
</evidence>
<reference evidence="1" key="1">
    <citation type="journal article" date="2011" name="J. Bacteriol.">
        <title>Genome Sequence of Lactobacillus pentosus IG1, a Strain Isolated from Spanish-Style Green Olive Fermentations.</title>
        <authorList>
            <person name="Maldonado-Barragan A."/>
            <person name="Caballero-Guerrero B."/>
            <person name="Lucena-Padros H."/>
            <person name="Ruiz-Barba J.L."/>
        </authorList>
    </citation>
    <scope>NUCLEOTIDE SEQUENCE</scope>
    <source>
        <strain evidence="1">IG1</strain>
    </source>
</reference>
<organism evidence="1">
    <name type="scientific">Lactiplantibacillus pentosus IG1</name>
    <dbReference type="NCBI Taxonomy" id="1042160"/>
    <lineage>
        <taxon>Bacteria</taxon>
        <taxon>Bacillati</taxon>
        <taxon>Bacillota</taxon>
        <taxon>Bacilli</taxon>
        <taxon>Lactobacillales</taxon>
        <taxon>Lactobacillaceae</taxon>
        <taxon>Lactiplantibacillus</taxon>
    </lineage>
</organism>
<protein>
    <recommendedName>
        <fullName evidence="2">Prophage Lp2 protein 53</fullName>
    </recommendedName>
</protein>
<gene>
    <name evidence="1" type="ORF">LPENT_00587</name>
</gene>
<accession>G0M199</accession>
<dbReference type="EMBL" id="FR874854">
    <property type="protein sequence ID" value="CCC15891.1"/>
    <property type="molecule type" value="Genomic_DNA"/>
</dbReference>